<dbReference type="SUPFAM" id="SSF69304">
    <property type="entry name" value="Tricorn protease N-terminal domain"/>
    <property type="match status" value="1"/>
</dbReference>
<dbReference type="Gene3D" id="2.120.10.30">
    <property type="entry name" value="TolB, C-terminal domain"/>
    <property type="match status" value="3"/>
</dbReference>
<dbReference type="InterPro" id="IPR011042">
    <property type="entry name" value="6-blade_b-propeller_TolB-like"/>
</dbReference>
<evidence type="ECO:0000256" key="2">
    <source>
        <dbReference type="SAM" id="SignalP"/>
    </source>
</evidence>
<evidence type="ECO:0000313" key="5">
    <source>
        <dbReference type="Proteomes" id="UP000589520"/>
    </source>
</evidence>
<protein>
    <submittedName>
        <fullName evidence="4">Tol biopolymer transport system component</fullName>
    </submittedName>
</protein>
<keyword evidence="5" id="KW-1185">Reference proteome</keyword>
<dbReference type="Gene3D" id="3.20.20.140">
    <property type="entry name" value="Metal-dependent hydrolases"/>
    <property type="match status" value="1"/>
</dbReference>
<dbReference type="Gene3D" id="2.30.40.10">
    <property type="entry name" value="Urease, subunit C, domain 1"/>
    <property type="match status" value="1"/>
</dbReference>
<dbReference type="AlphaFoldDB" id="A0A7Y9TH66"/>
<feature type="chain" id="PRO_5031567861" evidence="2">
    <location>
        <begin position="23"/>
        <end position="1015"/>
    </location>
</feature>
<proteinExistence type="inferred from homology"/>
<organism evidence="4 5">
    <name type="scientific">Granulicella arctica</name>
    <dbReference type="NCBI Taxonomy" id="940613"/>
    <lineage>
        <taxon>Bacteria</taxon>
        <taxon>Pseudomonadati</taxon>
        <taxon>Acidobacteriota</taxon>
        <taxon>Terriglobia</taxon>
        <taxon>Terriglobales</taxon>
        <taxon>Acidobacteriaceae</taxon>
        <taxon>Granulicella</taxon>
    </lineage>
</organism>
<feature type="signal peptide" evidence="2">
    <location>
        <begin position="1"/>
        <end position="22"/>
    </location>
</feature>
<dbReference type="SUPFAM" id="SSF82171">
    <property type="entry name" value="DPP6 N-terminal domain-like"/>
    <property type="match status" value="1"/>
</dbReference>
<dbReference type="PANTHER" id="PTHR36842:SF1">
    <property type="entry name" value="PROTEIN TOLB"/>
    <property type="match status" value="1"/>
</dbReference>
<dbReference type="InterPro" id="IPR006680">
    <property type="entry name" value="Amidohydro-rel"/>
</dbReference>
<gene>
    <name evidence="4" type="ORF">HDF17_002564</name>
</gene>
<dbReference type="GO" id="GO:0016810">
    <property type="term" value="F:hydrolase activity, acting on carbon-nitrogen (but not peptide) bonds"/>
    <property type="evidence" value="ECO:0007669"/>
    <property type="project" value="InterPro"/>
</dbReference>
<comment type="caution">
    <text evidence="4">The sequence shown here is derived from an EMBL/GenBank/DDBJ whole genome shotgun (WGS) entry which is preliminary data.</text>
</comment>
<sequence>MHFVSPRLSALALMIAASSAFAATPITKTIAVSEGTDMAVTVSPNHKTILMDVQGLLFTMPFAGGASKQITTPEQEASHPDWSPNGNFVAIQSYAGGTFHIWTMHPDGTDLKQITNGHGDDREPRISPDSKTIAFASDRSFKGSYDIWTVDVASGVLKQITSSEADEFEPAWSPDGSSLAFVSGSSITGKSIEAINLASGHQHTVASIDSTIGRLEAPSFSPDGAQIAYVRFSGVGLFMNTASLIVANASGDSAPTYIGKATDAFPFPATWLSKTELIYTGNGHILHTNLSAKTESSIPFTAVIESTRPQYAHKVYDFDSTAAHPVKGIYAPALSPDGKQAAFVALNQLYLMTIGSAPVALTHDTFYKQGPAWSPDGKRLAYVSDRDGIENIYLHDLAALDDSADRRVSPSQSAQIMPAWSPDGRLIAFQDQTGATLLTDVTTGAVKSLAPLTFFPGRPSFSTNGKTVAIATIKPYTKRFREGTSSILTVDVATGKTEFFSPAKFESITTRTEDGPIYAPNGKEIAFVMDDLLYTMPVDADGHPSGPASKLNDETTDAPTWSGDSRKILYLNNGTLKLLDVSSKVITLVPVELTFTRSKPEQKLLIHAARFWKGSGPGEQMDVDILITDNRVTSVTPHSATPPPGITRTIEAGDSTVMPGMWENHAHTDSDNSIYYGSRMGRLWLSYGVTEIRAIADNAYRALEHRESYDSGTAIGPRLFTTGEAVDGERVYYPMMIPTTSEAQLHREFDRLKALDFDFIKLYVRLPYSWAEQGIQYAHTRMGVETASHYLLPAVSLGEDGMSHVSATARTGWAYSRSLTGSSYSDVSKLLSQSGMWTISTTFSQSLYAEDPGMATDPRQAIAPPWENARLKVSVSGATKTDQTSALQHLKEEESVVSGVIRDGGLLLAGTDSPLDLPATSLHLNLRAQVKYGLAPWQALETVTVLPAKAYGLTKDLGTLDPGHLADLIIVSGDPLKNIDDAARVQCVMKNGQLQSVGVIMAPFAKSNIGNNICP</sequence>
<keyword evidence="2" id="KW-0732">Signal</keyword>
<evidence type="ECO:0000313" key="4">
    <source>
        <dbReference type="EMBL" id="NYF80244.1"/>
    </source>
</evidence>
<name>A0A7Y9TH66_9BACT</name>
<dbReference type="InterPro" id="IPR032466">
    <property type="entry name" value="Metal_Hydrolase"/>
</dbReference>
<feature type="domain" description="Amidohydrolase-related" evidence="3">
    <location>
        <begin position="890"/>
        <end position="993"/>
    </location>
</feature>
<dbReference type="PANTHER" id="PTHR36842">
    <property type="entry name" value="PROTEIN TOLB HOMOLOG"/>
    <property type="match status" value="1"/>
</dbReference>
<dbReference type="InterPro" id="IPR011059">
    <property type="entry name" value="Metal-dep_hydrolase_composite"/>
</dbReference>
<comment type="similarity">
    <text evidence="1">Belongs to the TolB family.</text>
</comment>
<dbReference type="SUPFAM" id="SSF51556">
    <property type="entry name" value="Metallo-dependent hydrolases"/>
    <property type="match status" value="1"/>
</dbReference>
<dbReference type="Proteomes" id="UP000589520">
    <property type="component" value="Unassembled WGS sequence"/>
</dbReference>
<accession>A0A7Y9TH66</accession>
<dbReference type="EMBL" id="JACCCW010000002">
    <property type="protein sequence ID" value="NYF80244.1"/>
    <property type="molecule type" value="Genomic_DNA"/>
</dbReference>
<dbReference type="InterPro" id="IPR011659">
    <property type="entry name" value="WD40"/>
</dbReference>
<reference evidence="4 5" key="1">
    <citation type="submission" date="2020-07" db="EMBL/GenBank/DDBJ databases">
        <title>Genomic Encyclopedia of Type Strains, Phase IV (KMG-V): Genome sequencing to study the core and pangenomes of soil and plant-associated prokaryotes.</title>
        <authorList>
            <person name="Whitman W."/>
        </authorList>
    </citation>
    <scope>NUCLEOTIDE SEQUENCE [LARGE SCALE GENOMIC DNA]</scope>
    <source>
        <strain evidence="4 5">X4EP2</strain>
    </source>
</reference>
<dbReference type="Pfam" id="PF07676">
    <property type="entry name" value="PD40"/>
    <property type="match status" value="7"/>
</dbReference>
<dbReference type="SUPFAM" id="SSF51338">
    <property type="entry name" value="Composite domain of metallo-dependent hydrolases"/>
    <property type="match status" value="1"/>
</dbReference>
<evidence type="ECO:0000259" key="3">
    <source>
        <dbReference type="Pfam" id="PF01979"/>
    </source>
</evidence>
<evidence type="ECO:0000256" key="1">
    <source>
        <dbReference type="ARBA" id="ARBA00009820"/>
    </source>
</evidence>
<dbReference type="RefSeq" id="WP_179491509.1">
    <property type="nucleotide sequence ID" value="NZ_JACCCW010000002.1"/>
</dbReference>
<dbReference type="Pfam" id="PF01979">
    <property type="entry name" value="Amidohydro_1"/>
    <property type="match status" value="1"/>
</dbReference>